<gene>
    <name evidence="1" type="ORF">ALC62_10823</name>
</gene>
<dbReference type="EMBL" id="KQ977957">
    <property type="protein sequence ID" value="KYM98467.1"/>
    <property type="molecule type" value="Genomic_DNA"/>
</dbReference>
<evidence type="ECO:0000313" key="2">
    <source>
        <dbReference type="Proteomes" id="UP000078542"/>
    </source>
</evidence>
<reference evidence="1 2" key="1">
    <citation type="submission" date="2016-03" db="EMBL/GenBank/DDBJ databases">
        <title>Cyphomyrmex costatus WGS genome.</title>
        <authorList>
            <person name="Nygaard S."/>
            <person name="Hu H."/>
            <person name="Boomsma J."/>
            <person name="Zhang G."/>
        </authorList>
    </citation>
    <scope>NUCLEOTIDE SEQUENCE [LARGE SCALE GENOMIC DNA]</scope>
    <source>
        <strain evidence="1">MS0001</strain>
        <tissue evidence="1">Whole body</tissue>
    </source>
</reference>
<organism evidence="1 2">
    <name type="scientific">Cyphomyrmex costatus</name>
    <dbReference type="NCBI Taxonomy" id="456900"/>
    <lineage>
        <taxon>Eukaryota</taxon>
        <taxon>Metazoa</taxon>
        <taxon>Ecdysozoa</taxon>
        <taxon>Arthropoda</taxon>
        <taxon>Hexapoda</taxon>
        <taxon>Insecta</taxon>
        <taxon>Pterygota</taxon>
        <taxon>Neoptera</taxon>
        <taxon>Endopterygota</taxon>
        <taxon>Hymenoptera</taxon>
        <taxon>Apocrita</taxon>
        <taxon>Aculeata</taxon>
        <taxon>Formicoidea</taxon>
        <taxon>Formicidae</taxon>
        <taxon>Myrmicinae</taxon>
        <taxon>Cyphomyrmex</taxon>
    </lineage>
</organism>
<sequence length="62" mass="7262">MKYRRTKSWGDLADGTFAEATICKKKERIEKPKEGRTRTRSDSERQLIRVDLVASERLEFSS</sequence>
<dbReference type="AlphaFoldDB" id="A0A195CCD0"/>
<proteinExistence type="predicted"/>
<keyword evidence="2" id="KW-1185">Reference proteome</keyword>
<protein>
    <submittedName>
        <fullName evidence="1">Uncharacterized protein</fullName>
    </submittedName>
</protein>
<accession>A0A195CCD0</accession>
<name>A0A195CCD0_9HYME</name>
<dbReference type="Proteomes" id="UP000078542">
    <property type="component" value="Unassembled WGS sequence"/>
</dbReference>
<evidence type="ECO:0000313" key="1">
    <source>
        <dbReference type="EMBL" id="KYM98467.1"/>
    </source>
</evidence>